<feature type="transmembrane region" description="Helical" evidence="1">
    <location>
        <begin position="185"/>
        <end position="201"/>
    </location>
</feature>
<evidence type="ECO:0000313" key="2">
    <source>
        <dbReference type="EMBL" id="PKU52763.1"/>
    </source>
</evidence>
<reference evidence="2 3" key="1">
    <citation type="submission" date="2017-10" db="EMBL/GenBank/DDBJ databases">
        <title>Draft genome of Lysinibacillus fusiformis strain Juneja, a laboratory-derived pathogen of Drosophila melanogaster.</title>
        <authorList>
            <person name="Smith B.R."/>
            <person name="Unckless R.L."/>
        </authorList>
    </citation>
    <scope>NUCLEOTIDE SEQUENCE [LARGE SCALE GENOMIC DNA]</scope>
    <source>
        <strain evidence="2 3">Juneja</strain>
    </source>
</reference>
<protein>
    <submittedName>
        <fullName evidence="2">Conjugal transfer protein TraX</fullName>
    </submittedName>
</protein>
<proteinExistence type="predicted"/>
<gene>
    <name evidence="2" type="ORF">CRI88_00080</name>
</gene>
<dbReference type="Proteomes" id="UP000234956">
    <property type="component" value="Unassembled WGS sequence"/>
</dbReference>
<dbReference type="AlphaFoldDB" id="A0A2I0V377"/>
<dbReference type="Pfam" id="PF05857">
    <property type="entry name" value="TraX"/>
    <property type="match status" value="1"/>
</dbReference>
<sequence>MIKLIAIFTMLIDHIGYIFFPDVMILRMIGRLSFPLFAYGIAIGMKRTKDVKKYGFRLLILALISQLPYQLVFGTRYFNVLFTLFIGLFSLIILKANIKISIKISIIVGLTLISDLLNFEYGIYGVLLIICFYFCDNNIKLVSSVTILTLVGVIIYNYPMIQLFSILAVLIIPLQKKFDFKISKIVSYLFYPSHLILLWFIEYKF</sequence>
<dbReference type="EMBL" id="PDFK01000001">
    <property type="protein sequence ID" value="PKU52763.1"/>
    <property type="molecule type" value="Genomic_DNA"/>
</dbReference>
<organism evidence="2 3">
    <name type="scientific">Lysinibacillus fusiformis</name>
    <dbReference type="NCBI Taxonomy" id="28031"/>
    <lineage>
        <taxon>Bacteria</taxon>
        <taxon>Bacillati</taxon>
        <taxon>Bacillota</taxon>
        <taxon>Bacilli</taxon>
        <taxon>Bacillales</taxon>
        <taxon>Bacillaceae</taxon>
        <taxon>Lysinibacillus</taxon>
    </lineage>
</organism>
<feature type="transmembrane region" description="Helical" evidence="1">
    <location>
        <begin position="54"/>
        <end position="71"/>
    </location>
</feature>
<feature type="transmembrane region" description="Helical" evidence="1">
    <location>
        <begin position="106"/>
        <end position="135"/>
    </location>
</feature>
<evidence type="ECO:0000256" key="1">
    <source>
        <dbReference type="SAM" id="Phobius"/>
    </source>
</evidence>
<dbReference type="InterPro" id="IPR008875">
    <property type="entry name" value="TraX"/>
</dbReference>
<feature type="transmembrane region" description="Helical" evidence="1">
    <location>
        <begin position="77"/>
        <end position="94"/>
    </location>
</feature>
<comment type="caution">
    <text evidence="2">The sequence shown here is derived from an EMBL/GenBank/DDBJ whole genome shotgun (WGS) entry which is preliminary data.</text>
</comment>
<feature type="transmembrane region" description="Helical" evidence="1">
    <location>
        <begin position="147"/>
        <end position="173"/>
    </location>
</feature>
<evidence type="ECO:0000313" key="3">
    <source>
        <dbReference type="Proteomes" id="UP000234956"/>
    </source>
</evidence>
<keyword evidence="1" id="KW-0472">Membrane</keyword>
<keyword evidence="1" id="KW-1133">Transmembrane helix</keyword>
<name>A0A2I0V377_9BACI</name>
<accession>A0A2I0V377</accession>
<keyword evidence="1" id="KW-0812">Transmembrane</keyword>